<comment type="caution">
    <text evidence="9">The sequence shown here is derived from an EMBL/GenBank/DDBJ whole genome shotgun (WGS) entry which is preliminary data.</text>
</comment>
<proteinExistence type="inferred from homology"/>
<feature type="signal peptide" evidence="7">
    <location>
        <begin position="1"/>
        <end position="26"/>
    </location>
</feature>
<keyword evidence="5" id="KW-0676">Redox-active center</keyword>
<comment type="similarity">
    <text evidence="1">Belongs to the thioredoxin family.</text>
</comment>
<evidence type="ECO:0000256" key="1">
    <source>
        <dbReference type="ARBA" id="ARBA00008987"/>
    </source>
</evidence>
<sequence>MNYMKSIKILTVTFSLMLTFITTACAGNKDSKSINSQKEQNDMEVIALTKADFLKKVYNYEANPNEWKFEGSRPAIIDFYATWCGPCKAMAPILDSISKDYAGKIDVYKIDVDKESELAGAFGIQSIPTLLMIPAKGEPKILQGAMPKDQLTKIVNEFLLEKK</sequence>
<evidence type="ECO:0000256" key="3">
    <source>
        <dbReference type="ARBA" id="ARBA00022982"/>
    </source>
</evidence>
<dbReference type="Pfam" id="PF00085">
    <property type="entry name" value="Thioredoxin"/>
    <property type="match status" value="1"/>
</dbReference>
<dbReference type="InterPro" id="IPR036249">
    <property type="entry name" value="Thioredoxin-like_sf"/>
</dbReference>
<dbReference type="PROSITE" id="PS00194">
    <property type="entry name" value="THIOREDOXIN_1"/>
    <property type="match status" value="1"/>
</dbReference>
<dbReference type="GO" id="GO:0045454">
    <property type="term" value="P:cell redox homeostasis"/>
    <property type="evidence" value="ECO:0007669"/>
    <property type="project" value="TreeGrafter"/>
</dbReference>
<dbReference type="Proteomes" id="UP000422221">
    <property type="component" value="Unassembled WGS sequence"/>
</dbReference>
<dbReference type="GO" id="GO:0015035">
    <property type="term" value="F:protein-disulfide reductase activity"/>
    <property type="evidence" value="ECO:0007669"/>
    <property type="project" value="UniProtKB-UniRule"/>
</dbReference>
<dbReference type="PROSITE" id="PS51352">
    <property type="entry name" value="THIOREDOXIN_2"/>
    <property type="match status" value="1"/>
</dbReference>
<feature type="chain" id="PRO_5029682629" description="Thioredoxin" evidence="7">
    <location>
        <begin position="27"/>
        <end position="163"/>
    </location>
</feature>
<accession>A0A7J4XE89</accession>
<dbReference type="InterPro" id="IPR017937">
    <property type="entry name" value="Thioredoxin_CS"/>
</dbReference>
<dbReference type="PANTHER" id="PTHR45663">
    <property type="entry name" value="GEO12009P1"/>
    <property type="match status" value="1"/>
</dbReference>
<evidence type="ECO:0000256" key="7">
    <source>
        <dbReference type="SAM" id="SignalP"/>
    </source>
</evidence>
<keyword evidence="4" id="KW-1015">Disulfide bond</keyword>
<dbReference type="InterPro" id="IPR005746">
    <property type="entry name" value="Thioredoxin"/>
</dbReference>
<evidence type="ECO:0000313" key="10">
    <source>
        <dbReference type="Proteomes" id="UP000422221"/>
    </source>
</evidence>
<dbReference type="SUPFAM" id="SSF52833">
    <property type="entry name" value="Thioredoxin-like"/>
    <property type="match status" value="1"/>
</dbReference>
<dbReference type="AlphaFoldDB" id="A0A7J4XE89"/>
<evidence type="ECO:0000313" key="9">
    <source>
        <dbReference type="EMBL" id="KAA3759126.1"/>
    </source>
</evidence>
<evidence type="ECO:0000256" key="6">
    <source>
        <dbReference type="NCBIfam" id="TIGR01068"/>
    </source>
</evidence>
<keyword evidence="7" id="KW-0732">Signal</keyword>
<evidence type="ECO:0000259" key="8">
    <source>
        <dbReference type="PROSITE" id="PS51352"/>
    </source>
</evidence>
<dbReference type="GO" id="GO:0005829">
    <property type="term" value="C:cytosol"/>
    <property type="evidence" value="ECO:0007669"/>
    <property type="project" value="TreeGrafter"/>
</dbReference>
<reference evidence="9 10" key="1">
    <citation type="journal article" date="2019" name="Nat. Med.">
        <title>A library of human gut bacterial isolates paired with longitudinal multiomics data enables mechanistic microbiome research.</title>
        <authorList>
            <person name="Poyet M."/>
            <person name="Groussin M."/>
            <person name="Gibbons S.M."/>
            <person name="Avila-Pacheco J."/>
            <person name="Jiang X."/>
            <person name="Kearney S.M."/>
            <person name="Perrotta A.R."/>
            <person name="Berdy B."/>
            <person name="Zhao S."/>
            <person name="Lieberman T.D."/>
            <person name="Swanson P.K."/>
            <person name="Smith M."/>
            <person name="Roesemann S."/>
            <person name="Alexander J.E."/>
            <person name="Rich S.A."/>
            <person name="Livny J."/>
            <person name="Vlamakis H."/>
            <person name="Clish C."/>
            <person name="Bullock K."/>
            <person name="Deik A."/>
            <person name="Scott J."/>
            <person name="Pierce K.A."/>
            <person name="Xavier R.J."/>
            <person name="Alm E.J."/>
        </authorList>
    </citation>
    <scope>NUCLEOTIDE SEQUENCE [LARGE SCALE GENOMIC DNA]</scope>
    <source>
        <strain evidence="9 10">BIOML-A10</strain>
    </source>
</reference>
<gene>
    <name evidence="9" type="primary">trxA</name>
    <name evidence="9" type="ORF">F3F73_20030</name>
</gene>
<evidence type="ECO:0000256" key="5">
    <source>
        <dbReference type="ARBA" id="ARBA00023284"/>
    </source>
</evidence>
<evidence type="ECO:0000256" key="2">
    <source>
        <dbReference type="ARBA" id="ARBA00022448"/>
    </source>
</evidence>
<dbReference type="PROSITE" id="PS51257">
    <property type="entry name" value="PROKAR_LIPOPROTEIN"/>
    <property type="match status" value="1"/>
</dbReference>
<keyword evidence="3" id="KW-0249">Electron transport</keyword>
<dbReference type="CDD" id="cd02947">
    <property type="entry name" value="TRX_family"/>
    <property type="match status" value="1"/>
</dbReference>
<evidence type="ECO:0000256" key="4">
    <source>
        <dbReference type="ARBA" id="ARBA00023157"/>
    </source>
</evidence>
<dbReference type="NCBIfam" id="TIGR01068">
    <property type="entry name" value="thioredoxin"/>
    <property type="match status" value="1"/>
</dbReference>
<feature type="domain" description="Thioredoxin" evidence="8">
    <location>
        <begin position="44"/>
        <end position="160"/>
    </location>
</feature>
<dbReference type="PANTHER" id="PTHR45663:SF11">
    <property type="entry name" value="GEO12009P1"/>
    <property type="match status" value="1"/>
</dbReference>
<dbReference type="InterPro" id="IPR013766">
    <property type="entry name" value="Thioredoxin_domain"/>
</dbReference>
<name>A0A7J4XE89_9BACE</name>
<protein>
    <recommendedName>
        <fullName evidence="6">Thioredoxin</fullName>
    </recommendedName>
</protein>
<dbReference type="PRINTS" id="PR00421">
    <property type="entry name" value="THIOREDOXIN"/>
</dbReference>
<dbReference type="Gene3D" id="3.40.30.10">
    <property type="entry name" value="Glutaredoxin"/>
    <property type="match status" value="1"/>
</dbReference>
<dbReference type="FunFam" id="3.40.30.10:FF:000229">
    <property type="entry name" value="Thioredoxin (TRX)"/>
    <property type="match status" value="1"/>
</dbReference>
<dbReference type="EMBL" id="VWMK01000024">
    <property type="protein sequence ID" value="KAA3759126.1"/>
    <property type="molecule type" value="Genomic_DNA"/>
</dbReference>
<keyword evidence="2" id="KW-0813">Transport</keyword>
<organism evidence="9 10">
    <name type="scientific">Bacteroides salyersiae</name>
    <dbReference type="NCBI Taxonomy" id="291644"/>
    <lineage>
        <taxon>Bacteria</taxon>
        <taxon>Pseudomonadati</taxon>
        <taxon>Bacteroidota</taxon>
        <taxon>Bacteroidia</taxon>
        <taxon>Bacteroidales</taxon>
        <taxon>Bacteroidaceae</taxon>
        <taxon>Bacteroides</taxon>
    </lineage>
</organism>